<dbReference type="PRINTS" id="PR00344">
    <property type="entry name" value="BCTRLSENSOR"/>
</dbReference>
<dbReference type="CDD" id="cd00082">
    <property type="entry name" value="HisKA"/>
    <property type="match status" value="1"/>
</dbReference>
<evidence type="ECO:0000256" key="7">
    <source>
        <dbReference type="ARBA" id="ARBA00022777"/>
    </source>
</evidence>
<evidence type="ECO:0000256" key="9">
    <source>
        <dbReference type="ARBA" id="ARBA00023012"/>
    </source>
</evidence>
<evidence type="ECO:0000256" key="5">
    <source>
        <dbReference type="ARBA" id="ARBA00022679"/>
    </source>
</evidence>
<evidence type="ECO:0000256" key="10">
    <source>
        <dbReference type="ARBA" id="ARBA00023136"/>
    </source>
</evidence>
<evidence type="ECO:0000259" key="13">
    <source>
        <dbReference type="PROSITE" id="PS50109"/>
    </source>
</evidence>
<evidence type="ECO:0000256" key="12">
    <source>
        <dbReference type="SAM" id="Phobius"/>
    </source>
</evidence>
<keyword evidence="10 12" id="KW-0472">Membrane</keyword>
<keyword evidence="9" id="KW-0902">Two-component regulatory system</keyword>
<feature type="region of interest" description="Disordered" evidence="11">
    <location>
        <begin position="75"/>
        <end position="97"/>
    </location>
</feature>
<sequence length="430" mass="44993">MRTDPSGLRSVSLRLALRFAGLIVALFLIVAGVVITLVTTSEHEAVKQSLASAARLDSPRDAPAGVYVAILGGPGQPGQAPPGDQQPQDQDQVAVSPNAPSGFPDLTVLERVASTHTVVQKNETIDGISYVVRTSFSAGRAVQVAVNLSDSQAEVRRVIIALALAGVPAIAGAVLAAWWMSRRAMRPLAEALALQRRFVADAGHELRTPLTLLSTRAQILQRSLGAAPHGEQPALQPTPAADTVRDGLDEIVSDAKALTGILEDLLISADPRQDAERVTLDLALVADEVAAGTSAEAGERGIAIARTGDAAVTVSGVRVSLARLILALVSNALDHARTRVEITVSKHGKETWLEVRDDGPGFPAGAAERVFERFASTRAAETGGSGQRHYGLGLALVAEVAHRHDGSVEIVDTGGRGALVRVRLPLISQT</sequence>
<dbReference type="InterPro" id="IPR036097">
    <property type="entry name" value="HisK_dim/P_sf"/>
</dbReference>
<name>A0ABP7ZS64_9MICO</name>
<dbReference type="InterPro" id="IPR003594">
    <property type="entry name" value="HATPase_dom"/>
</dbReference>
<dbReference type="InterPro" id="IPR005467">
    <property type="entry name" value="His_kinase_dom"/>
</dbReference>
<comment type="subcellular location">
    <subcellularLocation>
        <location evidence="2">Cell membrane</location>
    </subcellularLocation>
</comment>
<dbReference type="PANTHER" id="PTHR45436:SF5">
    <property type="entry name" value="SENSOR HISTIDINE KINASE TRCS"/>
    <property type="match status" value="1"/>
</dbReference>
<keyword evidence="15" id="KW-1185">Reference proteome</keyword>
<dbReference type="InterPro" id="IPR050428">
    <property type="entry name" value="TCS_sensor_his_kinase"/>
</dbReference>
<dbReference type="CDD" id="cd00075">
    <property type="entry name" value="HATPase"/>
    <property type="match status" value="1"/>
</dbReference>
<feature type="compositionally biased region" description="Low complexity" evidence="11">
    <location>
        <begin position="77"/>
        <end position="92"/>
    </location>
</feature>
<keyword evidence="8 12" id="KW-1133">Transmembrane helix</keyword>
<dbReference type="InterPro" id="IPR036890">
    <property type="entry name" value="HATPase_C_sf"/>
</dbReference>
<feature type="transmembrane region" description="Helical" evidence="12">
    <location>
        <begin position="15"/>
        <end position="38"/>
    </location>
</feature>
<accession>A0ABP7ZS64</accession>
<keyword evidence="4" id="KW-0597">Phosphoprotein</keyword>
<reference evidence="15" key="1">
    <citation type="journal article" date="2019" name="Int. J. Syst. Evol. Microbiol.">
        <title>The Global Catalogue of Microorganisms (GCM) 10K type strain sequencing project: providing services to taxonomists for standard genome sequencing and annotation.</title>
        <authorList>
            <consortium name="The Broad Institute Genomics Platform"/>
            <consortium name="The Broad Institute Genome Sequencing Center for Infectious Disease"/>
            <person name="Wu L."/>
            <person name="Ma J."/>
        </authorList>
    </citation>
    <scope>NUCLEOTIDE SEQUENCE [LARGE SCALE GENOMIC DNA]</scope>
    <source>
        <strain evidence="15">JCM 17591</strain>
    </source>
</reference>
<dbReference type="GO" id="GO:0016301">
    <property type="term" value="F:kinase activity"/>
    <property type="evidence" value="ECO:0007669"/>
    <property type="project" value="UniProtKB-KW"/>
</dbReference>
<dbReference type="EC" id="2.7.13.3" evidence="3"/>
<dbReference type="Pfam" id="PF02518">
    <property type="entry name" value="HATPase_c"/>
    <property type="match status" value="1"/>
</dbReference>
<evidence type="ECO:0000313" key="14">
    <source>
        <dbReference type="EMBL" id="GAA4168787.1"/>
    </source>
</evidence>
<evidence type="ECO:0000256" key="4">
    <source>
        <dbReference type="ARBA" id="ARBA00022553"/>
    </source>
</evidence>
<organism evidence="14 15">
    <name type="scientific">Gryllotalpicola koreensis</name>
    <dbReference type="NCBI Taxonomy" id="993086"/>
    <lineage>
        <taxon>Bacteria</taxon>
        <taxon>Bacillati</taxon>
        <taxon>Actinomycetota</taxon>
        <taxon>Actinomycetes</taxon>
        <taxon>Micrococcales</taxon>
        <taxon>Microbacteriaceae</taxon>
        <taxon>Gryllotalpicola</taxon>
    </lineage>
</organism>
<dbReference type="Pfam" id="PF00512">
    <property type="entry name" value="HisKA"/>
    <property type="match status" value="1"/>
</dbReference>
<dbReference type="PANTHER" id="PTHR45436">
    <property type="entry name" value="SENSOR HISTIDINE KINASE YKOH"/>
    <property type="match status" value="1"/>
</dbReference>
<dbReference type="SUPFAM" id="SSF47384">
    <property type="entry name" value="Homodimeric domain of signal transducing histidine kinase"/>
    <property type="match status" value="1"/>
</dbReference>
<feature type="transmembrane region" description="Helical" evidence="12">
    <location>
        <begin position="158"/>
        <end position="180"/>
    </location>
</feature>
<evidence type="ECO:0000256" key="6">
    <source>
        <dbReference type="ARBA" id="ARBA00022692"/>
    </source>
</evidence>
<evidence type="ECO:0000256" key="11">
    <source>
        <dbReference type="SAM" id="MobiDB-lite"/>
    </source>
</evidence>
<dbReference type="RefSeq" id="WP_344751646.1">
    <property type="nucleotide sequence ID" value="NZ_BAABBW010000001.1"/>
</dbReference>
<evidence type="ECO:0000256" key="1">
    <source>
        <dbReference type="ARBA" id="ARBA00000085"/>
    </source>
</evidence>
<evidence type="ECO:0000256" key="3">
    <source>
        <dbReference type="ARBA" id="ARBA00012438"/>
    </source>
</evidence>
<keyword evidence="6 12" id="KW-0812">Transmembrane</keyword>
<evidence type="ECO:0000313" key="15">
    <source>
        <dbReference type="Proteomes" id="UP001501079"/>
    </source>
</evidence>
<comment type="caution">
    <text evidence="14">The sequence shown here is derived from an EMBL/GenBank/DDBJ whole genome shotgun (WGS) entry which is preliminary data.</text>
</comment>
<dbReference type="PROSITE" id="PS50109">
    <property type="entry name" value="HIS_KIN"/>
    <property type="match status" value="1"/>
</dbReference>
<dbReference type="Proteomes" id="UP001501079">
    <property type="component" value="Unassembled WGS sequence"/>
</dbReference>
<dbReference type="InterPro" id="IPR004358">
    <property type="entry name" value="Sig_transdc_His_kin-like_C"/>
</dbReference>
<gene>
    <name evidence="14" type="ORF">GCM10022287_04510</name>
</gene>
<comment type="catalytic activity">
    <reaction evidence="1">
        <text>ATP + protein L-histidine = ADP + protein N-phospho-L-histidine.</text>
        <dbReference type="EC" id="2.7.13.3"/>
    </reaction>
</comment>
<dbReference type="Gene3D" id="3.30.565.10">
    <property type="entry name" value="Histidine kinase-like ATPase, C-terminal domain"/>
    <property type="match status" value="1"/>
</dbReference>
<keyword evidence="5" id="KW-0808">Transferase</keyword>
<dbReference type="InterPro" id="IPR003661">
    <property type="entry name" value="HisK_dim/P_dom"/>
</dbReference>
<proteinExistence type="predicted"/>
<evidence type="ECO:0000256" key="2">
    <source>
        <dbReference type="ARBA" id="ARBA00004236"/>
    </source>
</evidence>
<dbReference type="EMBL" id="BAABBW010000001">
    <property type="protein sequence ID" value="GAA4168787.1"/>
    <property type="molecule type" value="Genomic_DNA"/>
</dbReference>
<keyword evidence="7 14" id="KW-0418">Kinase</keyword>
<dbReference type="Gene3D" id="1.10.287.130">
    <property type="match status" value="1"/>
</dbReference>
<feature type="domain" description="Histidine kinase" evidence="13">
    <location>
        <begin position="201"/>
        <end position="428"/>
    </location>
</feature>
<dbReference type="SMART" id="SM00388">
    <property type="entry name" value="HisKA"/>
    <property type="match status" value="1"/>
</dbReference>
<dbReference type="SMART" id="SM00387">
    <property type="entry name" value="HATPase_c"/>
    <property type="match status" value="1"/>
</dbReference>
<dbReference type="SUPFAM" id="SSF55874">
    <property type="entry name" value="ATPase domain of HSP90 chaperone/DNA topoisomerase II/histidine kinase"/>
    <property type="match status" value="1"/>
</dbReference>
<protein>
    <recommendedName>
        <fullName evidence="3">histidine kinase</fullName>
        <ecNumber evidence="3">2.7.13.3</ecNumber>
    </recommendedName>
</protein>
<evidence type="ECO:0000256" key="8">
    <source>
        <dbReference type="ARBA" id="ARBA00022989"/>
    </source>
</evidence>